<sequence>MTPDTDCVPLDLSLGSKAKGENKCETSASEDESSEYNSDHNAESEDTAAKDNQTYKLKKNLMKRYRASQPAILSEEAKIFGWEAASPQKPPLMVFGKKFAFAQDPVIFI</sequence>
<feature type="region of interest" description="Disordered" evidence="1">
    <location>
        <begin position="1"/>
        <end position="51"/>
    </location>
</feature>
<keyword evidence="3" id="KW-1185">Reference proteome</keyword>
<accession>A0AAN9TCN0</accession>
<gene>
    <name evidence="2" type="ORF">V9T40_001283</name>
</gene>
<evidence type="ECO:0000313" key="2">
    <source>
        <dbReference type="EMBL" id="KAK7580654.1"/>
    </source>
</evidence>
<proteinExistence type="predicted"/>
<dbReference type="AlphaFoldDB" id="A0AAN9TCN0"/>
<organism evidence="2 3">
    <name type="scientific">Parthenolecanium corni</name>
    <dbReference type="NCBI Taxonomy" id="536013"/>
    <lineage>
        <taxon>Eukaryota</taxon>
        <taxon>Metazoa</taxon>
        <taxon>Ecdysozoa</taxon>
        <taxon>Arthropoda</taxon>
        <taxon>Hexapoda</taxon>
        <taxon>Insecta</taxon>
        <taxon>Pterygota</taxon>
        <taxon>Neoptera</taxon>
        <taxon>Paraneoptera</taxon>
        <taxon>Hemiptera</taxon>
        <taxon>Sternorrhyncha</taxon>
        <taxon>Coccoidea</taxon>
        <taxon>Coccidae</taxon>
        <taxon>Parthenolecanium</taxon>
    </lineage>
</organism>
<name>A0AAN9TCN0_9HEMI</name>
<evidence type="ECO:0000256" key="1">
    <source>
        <dbReference type="SAM" id="MobiDB-lite"/>
    </source>
</evidence>
<reference evidence="2 3" key="1">
    <citation type="submission" date="2024-03" db="EMBL/GenBank/DDBJ databases">
        <title>Adaptation during the transition from Ophiocordyceps entomopathogen to insect associate is accompanied by gene loss and intensified selection.</title>
        <authorList>
            <person name="Ward C.M."/>
            <person name="Onetto C.A."/>
            <person name="Borneman A.R."/>
        </authorList>
    </citation>
    <scope>NUCLEOTIDE SEQUENCE [LARGE SCALE GENOMIC DNA]</scope>
    <source>
        <strain evidence="2">AWRI1</strain>
        <tissue evidence="2">Single Adult Female</tissue>
    </source>
</reference>
<evidence type="ECO:0000313" key="3">
    <source>
        <dbReference type="Proteomes" id="UP001367676"/>
    </source>
</evidence>
<protein>
    <submittedName>
        <fullName evidence="2">Uncharacterized protein</fullName>
    </submittedName>
</protein>
<dbReference type="Proteomes" id="UP001367676">
    <property type="component" value="Unassembled WGS sequence"/>
</dbReference>
<comment type="caution">
    <text evidence="2">The sequence shown here is derived from an EMBL/GenBank/DDBJ whole genome shotgun (WGS) entry which is preliminary data.</text>
</comment>
<dbReference type="EMBL" id="JBBCAQ010000034">
    <property type="protein sequence ID" value="KAK7580654.1"/>
    <property type="molecule type" value="Genomic_DNA"/>
</dbReference>
<feature type="compositionally biased region" description="Basic and acidic residues" evidence="1">
    <location>
        <begin position="37"/>
        <end position="49"/>
    </location>
</feature>